<evidence type="ECO:0000313" key="1">
    <source>
        <dbReference type="EMBL" id="GJM50402.1"/>
    </source>
</evidence>
<organism evidence="1 3">
    <name type="scientific">Capnocytophaga catalasegens</name>
    <dbReference type="NCBI Taxonomy" id="1004260"/>
    <lineage>
        <taxon>Bacteria</taxon>
        <taxon>Pseudomonadati</taxon>
        <taxon>Bacteroidota</taxon>
        <taxon>Flavobacteriia</taxon>
        <taxon>Flavobacteriales</taxon>
        <taxon>Flavobacteriaceae</taxon>
        <taxon>Capnocytophaga</taxon>
    </lineage>
</organism>
<comment type="caution">
    <text evidence="1">The sequence shown here is derived from an EMBL/GenBank/DDBJ whole genome shotgun (WGS) entry which is preliminary data.</text>
</comment>
<dbReference type="EMBL" id="BQKA01000025">
    <property type="protein sequence ID" value="GJM50402.1"/>
    <property type="molecule type" value="Genomic_DNA"/>
</dbReference>
<evidence type="ECO:0000313" key="2">
    <source>
        <dbReference type="EMBL" id="GJM52685.1"/>
    </source>
</evidence>
<protein>
    <submittedName>
        <fullName evidence="1">Uncharacterized protein</fullName>
    </submittedName>
</protein>
<dbReference type="AlphaFoldDB" id="A0AAV5AY23"/>
<dbReference type="EMBL" id="BQKB01000017">
    <property type="protein sequence ID" value="GJM52685.1"/>
    <property type="molecule type" value="Genomic_DNA"/>
</dbReference>
<name>A0AAV5AY23_9FLAO</name>
<accession>A0AAV5AY23</accession>
<keyword evidence="4" id="KW-1185">Reference proteome</keyword>
<evidence type="ECO:0000313" key="4">
    <source>
        <dbReference type="Proteomes" id="UP001208692"/>
    </source>
</evidence>
<gene>
    <name evidence="1" type="ORF">RCZ15_13750</name>
    <name evidence="2" type="ORF">RCZ16_10020</name>
</gene>
<reference evidence="1 4" key="1">
    <citation type="submission" date="2021-11" db="EMBL/GenBank/DDBJ databases">
        <title>Draft genome sequence of Capnocytophaga sp. strain KC07075 isolated from cat oral cavity.</title>
        <authorList>
            <person name="Suzuki M."/>
            <person name="Imaoka K."/>
            <person name="Kimura M."/>
            <person name="Morikawa S."/>
            <person name="Maeda K."/>
        </authorList>
    </citation>
    <scope>NUCLEOTIDE SEQUENCE</scope>
    <source>
        <strain evidence="1">KC07075</strain>
        <strain evidence="2 4">KC07079</strain>
    </source>
</reference>
<dbReference type="Proteomes" id="UP001207736">
    <property type="component" value="Unassembled WGS sequence"/>
</dbReference>
<sequence>MVGIAPNENFTPEYIQHYKGKMLIDIPEVSELVNVILALYKDAEKDNNMFDTQTDLL</sequence>
<proteinExistence type="predicted"/>
<dbReference type="RefSeq" id="WP_264845171.1">
    <property type="nucleotide sequence ID" value="NZ_BPMA01000005.1"/>
</dbReference>
<dbReference type="Proteomes" id="UP001208692">
    <property type="component" value="Unassembled WGS sequence"/>
</dbReference>
<evidence type="ECO:0000313" key="3">
    <source>
        <dbReference type="Proteomes" id="UP001207736"/>
    </source>
</evidence>